<name>I4EGL3_9BACT</name>
<feature type="transmembrane region" description="Helical" evidence="1">
    <location>
        <begin position="6"/>
        <end position="23"/>
    </location>
</feature>
<evidence type="ECO:0000256" key="1">
    <source>
        <dbReference type="SAM" id="Phobius"/>
    </source>
</evidence>
<keyword evidence="3" id="KW-1185">Reference proteome</keyword>
<dbReference type="RefSeq" id="WP_008477466.1">
    <property type="nucleotide sequence ID" value="NZ_CAGS01000196.1"/>
</dbReference>
<dbReference type="AlphaFoldDB" id="I4EGL3"/>
<proteinExistence type="predicted"/>
<accession>I4EGL3</accession>
<comment type="caution">
    <text evidence="2">The sequence shown here is derived from an EMBL/GenBank/DDBJ whole genome shotgun (WGS) entry which is preliminary data.</text>
</comment>
<protein>
    <submittedName>
        <fullName evidence="2">Uncharacterized protein</fullName>
    </submittedName>
</protein>
<evidence type="ECO:0000313" key="3">
    <source>
        <dbReference type="Proteomes" id="UP000004221"/>
    </source>
</evidence>
<feature type="transmembrane region" description="Helical" evidence="1">
    <location>
        <begin position="32"/>
        <end position="53"/>
    </location>
</feature>
<gene>
    <name evidence="2" type="ORF">NITHO_2750011</name>
</gene>
<keyword evidence="1" id="KW-0812">Transmembrane</keyword>
<keyword evidence="1" id="KW-1133">Transmembrane helix</keyword>
<evidence type="ECO:0000313" key="2">
    <source>
        <dbReference type="EMBL" id="CCF83825.1"/>
    </source>
</evidence>
<dbReference type="EMBL" id="CAGS01000196">
    <property type="protein sequence ID" value="CCF83825.1"/>
    <property type="molecule type" value="Genomic_DNA"/>
</dbReference>
<keyword evidence="1" id="KW-0472">Membrane</keyword>
<reference evidence="2 3" key="1">
    <citation type="journal article" date="2012" name="ISME J.">
        <title>Nitrification expanded: discovery, physiology and genomics of a nitrite-oxidizing bacterium from the phylum Chloroflexi.</title>
        <authorList>
            <person name="Sorokin D.Y."/>
            <person name="Lucker S."/>
            <person name="Vejmelkova D."/>
            <person name="Kostrikina N.A."/>
            <person name="Kleerebezem R."/>
            <person name="Rijpstra W.I."/>
            <person name="Damste J.S."/>
            <person name="Le Paslier D."/>
            <person name="Muyzer G."/>
            <person name="Wagner M."/>
            <person name="van Loosdrecht M.C."/>
            <person name="Daims H."/>
        </authorList>
    </citation>
    <scope>NUCLEOTIDE SEQUENCE [LARGE SCALE GENOMIC DNA]</scope>
    <source>
        <strain evidence="3">none</strain>
    </source>
</reference>
<organism evidence="2 3">
    <name type="scientific">Nitrolancea hollandica Lb</name>
    <dbReference type="NCBI Taxonomy" id="1129897"/>
    <lineage>
        <taxon>Bacteria</taxon>
        <taxon>Pseudomonadati</taxon>
        <taxon>Thermomicrobiota</taxon>
        <taxon>Thermomicrobia</taxon>
        <taxon>Sphaerobacterales</taxon>
        <taxon>Sphaerobacterineae</taxon>
        <taxon>Sphaerobacteraceae</taxon>
        <taxon>Nitrolancea</taxon>
    </lineage>
</organism>
<dbReference type="Proteomes" id="UP000004221">
    <property type="component" value="Unassembled WGS sequence"/>
</dbReference>
<feature type="transmembrane region" description="Helical" evidence="1">
    <location>
        <begin position="59"/>
        <end position="81"/>
    </location>
</feature>
<sequence>MSPSLVLSIVLASIYGLLFHSLAGRRLWQLPCFWLSAVIGFTGGEILAVLAGAELFRVGSIPLLAASAGAFFGLLVCWFFTSPLPEPRTRRRPARR</sequence>
<dbReference type="OrthoDB" id="167018at2"/>